<dbReference type="InterPro" id="IPR013806">
    <property type="entry name" value="Kringle-like"/>
</dbReference>
<dbReference type="PROSITE" id="PS51092">
    <property type="entry name" value="FN2_2"/>
    <property type="match status" value="1"/>
</dbReference>
<reference evidence="17" key="2">
    <citation type="submission" date="2025-08" db="UniProtKB">
        <authorList>
            <consortium name="RefSeq"/>
        </authorList>
    </citation>
    <scope>IDENTIFICATION</scope>
</reference>
<dbReference type="FunFam" id="3.10.100.10:FF:000047">
    <property type="entry name" value="lymphocyte antigen 75"/>
    <property type="match status" value="1"/>
</dbReference>
<dbReference type="InterPro" id="IPR001304">
    <property type="entry name" value="C-type_lectin-like"/>
</dbReference>
<proteinExistence type="predicted"/>
<keyword evidence="7 12" id="KW-0472">Membrane</keyword>
<feature type="chain" id="PRO_5028101281" evidence="13">
    <location>
        <begin position="35"/>
        <end position="1974"/>
    </location>
</feature>
<evidence type="ECO:0000256" key="11">
    <source>
        <dbReference type="PROSITE-ProRule" id="PRU00479"/>
    </source>
</evidence>
<dbReference type="Pfam" id="PF00059">
    <property type="entry name" value="Lectin_C"/>
    <property type="match status" value="10"/>
</dbReference>
<feature type="domain" description="C-type lectin" evidence="14">
    <location>
        <begin position="962"/>
        <end position="1083"/>
    </location>
</feature>
<dbReference type="CDD" id="cd00062">
    <property type="entry name" value="FN2"/>
    <property type="match status" value="1"/>
</dbReference>
<dbReference type="Proteomes" id="UP000515156">
    <property type="component" value="Chromosome 7"/>
</dbReference>
<feature type="domain" description="C-type lectin" evidence="14">
    <location>
        <begin position="373"/>
        <end position="490"/>
    </location>
</feature>
<protein>
    <submittedName>
        <fullName evidence="17">Lymphocyte antigen 75-like</fullName>
    </submittedName>
</protein>
<dbReference type="OrthoDB" id="6153550at2759"/>
<keyword evidence="4 13" id="KW-0732">Signal</keyword>
<evidence type="ECO:0000256" key="13">
    <source>
        <dbReference type="SAM" id="SignalP"/>
    </source>
</evidence>
<dbReference type="RefSeq" id="XP_030066720.1">
    <property type="nucleotide sequence ID" value="XM_030210860.1"/>
</dbReference>
<dbReference type="FunFam" id="3.10.100.10:FF:000066">
    <property type="entry name" value="Lymphocyte antigen 75"/>
    <property type="match status" value="1"/>
</dbReference>
<evidence type="ECO:0000259" key="15">
    <source>
        <dbReference type="PROSITE" id="PS51092"/>
    </source>
</evidence>
<dbReference type="Gene3D" id="2.80.10.50">
    <property type="match status" value="1"/>
</dbReference>
<evidence type="ECO:0000256" key="9">
    <source>
        <dbReference type="ARBA" id="ARBA00023170"/>
    </source>
</evidence>
<dbReference type="PRINTS" id="PR00013">
    <property type="entry name" value="FNTYPEII"/>
</dbReference>
<evidence type="ECO:0000259" key="14">
    <source>
        <dbReference type="PROSITE" id="PS50041"/>
    </source>
</evidence>
<evidence type="ECO:0000256" key="8">
    <source>
        <dbReference type="ARBA" id="ARBA00023157"/>
    </source>
</evidence>
<dbReference type="InterPro" id="IPR035992">
    <property type="entry name" value="Ricin_B-like_lectins"/>
</dbReference>
<keyword evidence="2" id="KW-0254">Endocytosis</keyword>
<dbReference type="InterPro" id="IPR050111">
    <property type="entry name" value="C-type_lectin/snaclec_domain"/>
</dbReference>
<dbReference type="PANTHER" id="PTHR22803">
    <property type="entry name" value="MANNOSE, PHOSPHOLIPASE, LECTIN RECEPTOR RELATED"/>
    <property type="match status" value="1"/>
</dbReference>
<name>A0A6P7YTW8_9AMPH</name>
<dbReference type="InterPro" id="IPR016186">
    <property type="entry name" value="C-type_lectin-like/link_sf"/>
</dbReference>
<feature type="domain" description="C-type lectin" evidence="14">
    <location>
        <begin position="233"/>
        <end position="345"/>
    </location>
</feature>
<evidence type="ECO:0000256" key="10">
    <source>
        <dbReference type="ARBA" id="ARBA00023180"/>
    </source>
</evidence>
<dbReference type="SUPFAM" id="SSF57440">
    <property type="entry name" value="Kringle-like"/>
    <property type="match status" value="1"/>
</dbReference>
<feature type="domain" description="C-type lectin" evidence="14">
    <location>
        <begin position="1545"/>
        <end position="1658"/>
    </location>
</feature>
<dbReference type="CDD" id="cd00037">
    <property type="entry name" value="CLECT"/>
    <property type="match status" value="11"/>
</dbReference>
<dbReference type="Pfam" id="PF24562">
    <property type="entry name" value="CysR_MRC2_N"/>
    <property type="match status" value="1"/>
</dbReference>
<evidence type="ECO:0000256" key="12">
    <source>
        <dbReference type="SAM" id="Phobius"/>
    </source>
</evidence>
<feature type="transmembrane region" description="Helical" evidence="12">
    <location>
        <begin position="1752"/>
        <end position="1770"/>
    </location>
</feature>
<dbReference type="InterPro" id="IPR000562">
    <property type="entry name" value="FN_type2_dom"/>
</dbReference>
<feature type="domain" description="C-type lectin" evidence="14">
    <location>
        <begin position="1254"/>
        <end position="1364"/>
    </location>
</feature>
<dbReference type="SMART" id="SM00059">
    <property type="entry name" value="FN2"/>
    <property type="match status" value="1"/>
</dbReference>
<evidence type="ECO:0000256" key="3">
    <source>
        <dbReference type="ARBA" id="ARBA00022692"/>
    </source>
</evidence>
<dbReference type="SMART" id="SM00034">
    <property type="entry name" value="CLECT"/>
    <property type="match status" value="11"/>
</dbReference>
<feature type="domain" description="C-type lectin" evidence="14">
    <location>
        <begin position="1400"/>
        <end position="1503"/>
    </location>
</feature>
<keyword evidence="6 12" id="KW-1133">Transmembrane helix</keyword>
<evidence type="ECO:0000313" key="17">
    <source>
        <dbReference type="RefSeq" id="XP_030066720.1"/>
    </source>
</evidence>
<dbReference type="FunCoup" id="A0A6P7YTW8">
    <property type="interactions" value="201"/>
</dbReference>
<dbReference type="FunFam" id="3.10.100.10:FF:000051">
    <property type="entry name" value="Lymphocyte antigen 75 variant"/>
    <property type="match status" value="1"/>
</dbReference>
<accession>A0A6P7YTW8</accession>
<gene>
    <name evidence="17" type="primary">LOC115475119</name>
</gene>
<sequence length="1974" mass="225970">MVVTRLVLLRRRWSLPMSRIVLVCVLAASSTCTGYNEFTIRHENTNLCLKVQESQIMVAECGEQMDVFLLWKWLSKHRLFNLGSQQCLGLDITKPTNSLGMFPCDSSLMLWWRCHDASVYGASQYMLNLKSGAVNVGIASNDTWRKGDSQENICRHPYHDIYTRDGNAHGKPCEFPFQYKGKLFHDCIIDERSESGWCATTFDYDSDGKWGVCLKAVNGCDHYWEQHSGLQSCYQFNFQSALSWKEAYISCQNQGGNLLSIACAEELDYIQAREGIPDKVWIGLNQLDTSGGWQWSDNTPLNFLTWKQDLSSASVIDGFSCGLLNTDLGGLQQYMCESAFPYICKKQPNDTKSQVPDIWSYSVTECDTDWVPYNKFCYMLVNDQHSWNEASLSCKNKSGDLISIHSLADVELILTKLHNETGDGIWSGFSNENTPAFFNWSDGSMVDFTYWDQNEPNVPYNSTPNCASFSGESGRWKIKPCDEKLKYICKKKGVFQNETQSDDGCPQKETWKRHGNFCYKVDLNEASFGPQCNLTVMNRFEQEFINGLIRKAGNAEGKYYWIGLRDVSSTGEYTWVNTGGTQENVTYMNWNYLEPAFPGGCVALASGKFLGKWEVKNCRNFKAFTVHKISIGSVQKETPPPKSKHDCQEGWSSGSDGLYCYKVFHYERLLKKRTWEQAERFCEAFGAHLPSITRSTEMQELHVLLRSQISGHRWIWIGLNKRNPASQGSWQWSDNRPVSSVVPNDFYEDDYDLRDCAALRTNRPMWRKYWMLSFHDDREAEFYLKPFHCDAALEWVCQIPSGTTPKSPDWYLPDGVGIHGSSVIIEGEEFWFVSSKNMTYEEAAVYCASGGSELASVESYTALQAIIAKLHNIAAGQKWWIKSYDDNRRYSFPFQLERFYGPYSGDCRHISLSNTYSGFFSPINCNLKLPFICEKHNMSLVEKYIGEPKPSTGGCPKDWLPFGDKCFIKIKPRYLKFDKANEFCETFGGTLPAISSQIEQDFITSLLPKMSLKMWLGMQFSLTREHKWVDDSNFSYSNFNPLLHGRLRKTPHDPFDDENNKQCLLILNDPTSPFIGTWDFTFCTDEQYVGICQKFQDNTTKQDSPEIETYQAYHYKIIQSNLTWYDALSKCNESEMHLVSITDQYHQAFLSVKVNKLLRPMWIGLSSQDDGIHYEWSDGKHVRFSRWSEDDKYPVGDCVYLDTDGFWKTSDCETRQQGAICYTPGNKTDSEPKAEDTSSVKCPHKVQDTPWISFKDNCYTFLISHKRWKSVLPYESHHVCRTLNPDAYVLSIRNEEENHFVVEQLKPFRSLVNWIWLGVIYNSVENHLQWHDKTYLTYSNWRSGRPLVKNNSFYAGVSLDGSWDLLSSDQADYFKQHSIVTCKIERDPKEDYSKPLDKQFGNNTYSIITNKVTWHEAVRECKQKRGHLASMHNEPEQIFLEDTVKRDGFALWLGLSSHDGNGSVFEWSDGSALDYTPWEFTMTNTTGNCVSLDTKGILNRMNCMDVLDGAVCYVPTKSFTEEKSLQSESSSRCPWNSDSGEWIQYKDHCYGFDSHLYNFSVFSIEEANKICQELDSSSTLLTIKDEEENAFVSKHIKDHAIITAKVWLGLSPGSTSPPIKWVDGSVADYVNWDTGVPDTNSTCGVILSTNGMWQKVNCKGLQSRIVCKSPVGTNHTGVAIAFAVIIILALIAGLVVYLYKKKKADLFSPVRYQRNLDEDESMFISDGNGSEEWEERGREAWGAGTDRTMPPFFFLFFIYIIPFAVFSQATSECPSSMWIQFKSSCYVLLPLALKNSFSIDEARDLCKVSGADIISIKNEEENIFIVESLKTNWQYSDEILLGIYFDTDDNMYKWYDKSELTFTNWSGEDTNEGLLNTCAAMHARSGQWRKMSCEEFTEARTMCKTTAYQKVLIMALVITIAIIIAITSTVLWFLYKRHYVSSRHLSAQYQPSTLVTPYSDGMGLVDAEEKEFAA</sequence>
<dbReference type="GO" id="GO:0006897">
    <property type="term" value="P:endocytosis"/>
    <property type="evidence" value="ECO:0007669"/>
    <property type="project" value="UniProtKB-KW"/>
</dbReference>
<dbReference type="InterPro" id="IPR000772">
    <property type="entry name" value="Ricin_B_lectin"/>
</dbReference>
<evidence type="ECO:0000256" key="6">
    <source>
        <dbReference type="ARBA" id="ARBA00022989"/>
    </source>
</evidence>
<keyword evidence="5" id="KW-0677">Repeat</keyword>
<dbReference type="CDD" id="cd23411">
    <property type="entry name" value="beta-trefoil_Ricin_LY75"/>
    <property type="match status" value="1"/>
</dbReference>
<feature type="transmembrane region" description="Helical" evidence="12">
    <location>
        <begin position="1911"/>
        <end position="1935"/>
    </location>
</feature>
<keyword evidence="8" id="KW-1015">Disulfide bond</keyword>
<keyword evidence="16" id="KW-1185">Reference proteome</keyword>
<evidence type="ECO:0000256" key="1">
    <source>
        <dbReference type="ARBA" id="ARBA00004167"/>
    </source>
</evidence>
<feature type="domain" description="C-type lectin" evidence="14">
    <location>
        <begin position="1781"/>
        <end position="1895"/>
    </location>
</feature>
<feature type="domain" description="C-type lectin" evidence="14">
    <location>
        <begin position="1110"/>
        <end position="1215"/>
    </location>
</feature>
<keyword evidence="3 12" id="KW-0812">Transmembrane</keyword>
<dbReference type="FunFam" id="3.10.100.10:FF:000036">
    <property type="entry name" value="Lymphocyte antigen 75"/>
    <property type="match status" value="1"/>
</dbReference>
<evidence type="ECO:0000313" key="16">
    <source>
        <dbReference type="Proteomes" id="UP000515156"/>
    </source>
</evidence>
<dbReference type="PROSITE" id="PS50041">
    <property type="entry name" value="C_TYPE_LECTIN_2"/>
    <property type="match status" value="10"/>
</dbReference>
<dbReference type="FunFam" id="3.10.100.10:FF:000063">
    <property type="entry name" value="Lymphocyte antigen 75"/>
    <property type="match status" value="1"/>
</dbReference>
<comment type="caution">
    <text evidence="11">Lacks conserved residue(s) required for the propagation of feature annotation.</text>
</comment>
<feature type="signal peptide" evidence="13">
    <location>
        <begin position="1"/>
        <end position="34"/>
    </location>
</feature>
<reference evidence="17" key="1">
    <citation type="journal article" date="2018" name="DNA Res.">
        <title>Multi-tissue transcriptomes of caecilian amphibians highlight incomplete knowledge of vertebrate gene families.</title>
        <authorList>
            <person name="Torres-Sanchez M."/>
            <person name="Creevey C.J."/>
            <person name="Kornobis E."/>
            <person name="Gower D.J."/>
            <person name="Wilkinson M."/>
            <person name="San Mauro D."/>
        </authorList>
    </citation>
    <scope>NUCLEOTIDE SEQUENCE</scope>
</reference>
<dbReference type="KEGG" id="muo:115475119"/>
<dbReference type="SUPFAM" id="SSF50370">
    <property type="entry name" value="Ricin B-like lectins"/>
    <property type="match status" value="1"/>
</dbReference>
<feature type="domain" description="C-type lectin" evidence="14">
    <location>
        <begin position="507"/>
        <end position="627"/>
    </location>
</feature>
<feature type="domain" description="Fibronectin type-II" evidence="15">
    <location>
        <begin position="168"/>
        <end position="215"/>
    </location>
</feature>
<evidence type="ECO:0000256" key="5">
    <source>
        <dbReference type="ARBA" id="ARBA00022737"/>
    </source>
</evidence>
<comment type="subcellular location">
    <subcellularLocation>
        <location evidence="1">Membrane</location>
        <topology evidence="1">Single-pass membrane protein</topology>
    </subcellularLocation>
</comment>
<dbReference type="GeneID" id="115475119"/>
<feature type="domain" description="C-type lectin" evidence="14">
    <location>
        <begin position="656"/>
        <end position="767"/>
    </location>
</feature>
<evidence type="ECO:0000256" key="4">
    <source>
        <dbReference type="ARBA" id="ARBA00022729"/>
    </source>
</evidence>
<evidence type="ECO:0000256" key="2">
    <source>
        <dbReference type="ARBA" id="ARBA00022583"/>
    </source>
</evidence>
<feature type="transmembrane region" description="Helical" evidence="12">
    <location>
        <begin position="1677"/>
        <end position="1699"/>
    </location>
</feature>
<keyword evidence="9" id="KW-0675">Receptor</keyword>
<dbReference type="InterPro" id="IPR016187">
    <property type="entry name" value="CTDL_fold"/>
</dbReference>
<dbReference type="FunFam" id="3.10.100.10:FF:000043">
    <property type="entry name" value="lymphocyte antigen 75 precursor"/>
    <property type="match status" value="1"/>
</dbReference>
<dbReference type="Gene3D" id="3.10.100.10">
    <property type="entry name" value="Mannose-Binding Protein A, subunit A"/>
    <property type="match status" value="11"/>
</dbReference>
<evidence type="ECO:0000256" key="7">
    <source>
        <dbReference type="ARBA" id="ARBA00023136"/>
    </source>
</evidence>
<dbReference type="Pfam" id="PF00040">
    <property type="entry name" value="fn2"/>
    <property type="match status" value="1"/>
</dbReference>
<keyword evidence="10" id="KW-0325">Glycoprotein</keyword>
<dbReference type="SUPFAM" id="SSF56436">
    <property type="entry name" value="C-type lectin-like"/>
    <property type="match status" value="11"/>
</dbReference>
<dbReference type="InterPro" id="IPR036943">
    <property type="entry name" value="FN_type2_sf"/>
</dbReference>
<dbReference type="GO" id="GO:0016020">
    <property type="term" value="C:membrane"/>
    <property type="evidence" value="ECO:0007669"/>
    <property type="project" value="UniProtKB-SubCell"/>
</dbReference>
<dbReference type="Gene3D" id="2.10.10.10">
    <property type="entry name" value="Fibronectin, type II, collagen-binding"/>
    <property type="match status" value="1"/>
</dbReference>
<dbReference type="PROSITE" id="PS50231">
    <property type="entry name" value="RICIN_B_LECTIN"/>
    <property type="match status" value="1"/>
</dbReference>
<organism evidence="16 17">
    <name type="scientific">Microcaecilia unicolor</name>
    <dbReference type="NCBI Taxonomy" id="1415580"/>
    <lineage>
        <taxon>Eukaryota</taxon>
        <taxon>Metazoa</taxon>
        <taxon>Chordata</taxon>
        <taxon>Craniata</taxon>
        <taxon>Vertebrata</taxon>
        <taxon>Euteleostomi</taxon>
        <taxon>Amphibia</taxon>
        <taxon>Gymnophiona</taxon>
        <taxon>Siphonopidae</taxon>
        <taxon>Microcaecilia</taxon>
    </lineage>
</organism>
<dbReference type="FunFam" id="3.10.100.10:FF:000049">
    <property type="entry name" value="Lymphocyte antigen 75 variant"/>
    <property type="match status" value="1"/>
</dbReference>
<dbReference type="InParanoid" id="A0A6P7YTW8"/>